<evidence type="ECO:0000313" key="3">
    <source>
        <dbReference type="EMBL" id="EBQ6859561.1"/>
    </source>
</evidence>
<dbReference type="Pfam" id="PF05136">
    <property type="entry name" value="Phage_portal_2"/>
    <property type="match status" value="1"/>
</dbReference>
<reference evidence="3" key="1">
    <citation type="submission" date="2018-07" db="EMBL/GenBank/DDBJ databases">
        <authorList>
            <consortium name="GenomeTrakr network: Whole genome sequencing for foodborne pathogen traceback"/>
        </authorList>
    </citation>
    <scope>NUCLEOTIDE SEQUENCE</scope>
    <source>
        <strain evidence="3">FDA00011140</strain>
    </source>
</reference>
<protein>
    <submittedName>
        <fullName evidence="3">Phage portal protein</fullName>
    </submittedName>
</protein>
<name>A0A5U5V548_SALER</name>
<dbReference type="GO" id="GO:0019068">
    <property type="term" value="P:virion assembly"/>
    <property type="evidence" value="ECO:0007669"/>
    <property type="project" value="InterPro"/>
</dbReference>
<organism evidence="3">
    <name type="scientific">Salmonella enterica</name>
    <name type="common">Salmonella choleraesuis</name>
    <dbReference type="NCBI Taxonomy" id="28901"/>
    <lineage>
        <taxon>Bacteria</taxon>
        <taxon>Pseudomonadati</taxon>
        <taxon>Pseudomonadota</taxon>
        <taxon>Gammaproteobacteria</taxon>
        <taxon>Enterobacterales</taxon>
        <taxon>Enterobacteriaceae</taxon>
        <taxon>Salmonella</taxon>
    </lineage>
</organism>
<gene>
    <name evidence="3" type="ORF">BUX03_16360</name>
</gene>
<dbReference type="GO" id="GO:0016887">
    <property type="term" value="F:ATP hydrolysis activity"/>
    <property type="evidence" value="ECO:0007669"/>
    <property type="project" value="InterPro"/>
</dbReference>
<feature type="domain" description="Phage terminase large subunit GpA ATPase" evidence="2">
    <location>
        <begin position="37"/>
        <end position="187"/>
    </location>
</feature>
<dbReference type="InterPro" id="IPR046453">
    <property type="entry name" value="GpA_ATPase"/>
</dbReference>
<feature type="compositionally biased region" description="Basic and acidic residues" evidence="1">
    <location>
        <begin position="377"/>
        <end position="387"/>
    </location>
</feature>
<accession>A0A5U5V548</accession>
<sequence>MGETVWSTAFFRALRPKSRLTVSEWADKYRHLAPGTSPEPGPWRTSRVPYLREPMDVIGDADTETVVMQCSSQIGKSEMQLNVMGYFTDQEPSPQLMIYPTVEAAEAFSKERIDPTFKYSPGLKNKLREGKEGRGAAKKSSTTIRMKHYAGGYVALVGANSPAGLASRPIRILLADEIDRYGVTQEGPIGEAGIPQYEQIDNHDENTIEMGSGSVISLGDGESVDTANPGRPNTAFDGFVVAICRQIGAALELPYELLVKHFTASYSASRAALLEAWKMFRMRREWMVLSFCQPIYEEWLSEAVAKGRVIAPGFFYGPEYKAAWCGAQWYGPSQGQLDPLKEVKAAKMRVEETFSTREKEAAEMSGLNWEEAAQISGREEATRRDLKLASTPDVPEKPDEEELNV</sequence>
<proteinExistence type="predicted"/>
<dbReference type="InterPro" id="IPR006429">
    <property type="entry name" value="Phage_lambda_portal"/>
</dbReference>
<evidence type="ECO:0000256" key="1">
    <source>
        <dbReference type="SAM" id="MobiDB-lite"/>
    </source>
</evidence>
<comment type="caution">
    <text evidence="3">The sequence shown here is derived from an EMBL/GenBank/DDBJ whole genome shotgun (WGS) entry which is preliminary data.</text>
</comment>
<dbReference type="Pfam" id="PF05876">
    <property type="entry name" value="GpA_ATPase"/>
    <property type="match status" value="1"/>
</dbReference>
<dbReference type="EMBL" id="AAGPUO010000026">
    <property type="protein sequence ID" value="EBQ6859561.1"/>
    <property type="molecule type" value="Genomic_DNA"/>
</dbReference>
<feature type="region of interest" description="Disordered" evidence="1">
    <location>
        <begin position="361"/>
        <end position="405"/>
    </location>
</feature>
<dbReference type="AlphaFoldDB" id="A0A5U5V548"/>
<evidence type="ECO:0000259" key="2">
    <source>
        <dbReference type="Pfam" id="PF05876"/>
    </source>
</evidence>
<dbReference type="GO" id="GO:0005198">
    <property type="term" value="F:structural molecule activity"/>
    <property type="evidence" value="ECO:0007669"/>
    <property type="project" value="InterPro"/>
</dbReference>